<dbReference type="GO" id="GO:0015628">
    <property type="term" value="P:protein secretion by the type II secretion system"/>
    <property type="evidence" value="ECO:0007669"/>
    <property type="project" value="TreeGrafter"/>
</dbReference>
<dbReference type="RefSeq" id="WP_102072329.1">
    <property type="nucleotide sequence ID" value="NZ_PDNW01000001.1"/>
</dbReference>
<comment type="caution">
    <text evidence="9">The sequence shown here is derived from an EMBL/GenBank/DDBJ whole genome shotgun (WGS) entry which is preliminary data.</text>
</comment>
<evidence type="ECO:0000256" key="6">
    <source>
        <dbReference type="ARBA" id="ARBA00022989"/>
    </source>
</evidence>
<protein>
    <recommendedName>
        <fullName evidence="11">Type II secretion system protein J</fullName>
    </recommendedName>
</protein>
<evidence type="ECO:0000256" key="2">
    <source>
        <dbReference type="ARBA" id="ARBA00022475"/>
    </source>
</evidence>
<keyword evidence="10" id="KW-1185">Reference proteome</keyword>
<dbReference type="Pfam" id="PF07963">
    <property type="entry name" value="N_methyl"/>
    <property type="match status" value="1"/>
</dbReference>
<dbReference type="PROSITE" id="PS00409">
    <property type="entry name" value="PROKAR_NTER_METHYL"/>
    <property type="match status" value="1"/>
</dbReference>
<feature type="transmembrane region" description="Helical" evidence="8">
    <location>
        <begin position="12"/>
        <end position="31"/>
    </location>
</feature>
<keyword evidence="2" id="KW-1003">Cell membrane</keyword>
<evidence type="ECO:0000256" key="1">
    <source>
        <dbReference type="ARBA" id="ARBA00004377"/>
    </source>
</evidence>
<dbReference type="GO" id="GO:0005886">
    <property type="term" value="C:plasma membrane"/>
    <property type="evidence" value="ECO:0007669"/>
    <property type="project" value="UniProtKB-SubCell"/>
</dbReference>
<keyword evidence="5 8" id="KW-0812">Transmembrane</keyword>
<evidence type="ECO:0000256" key="8">
    <source>
        <dbReference type="SAM" id="Phobius"/>
    </source>
</evidence>
<sequence length="211" mass="22888">MMNPHDTQQGFTLIEVLVALTLMALVSLISWRGLEAVQHTGERLDDRAEETLSLLRALSQIERDILLHAGPDILPGPTATGVAETQANTQLPPGIVWNASTGLGLVRDAGDGRWQQLRWYLKDGRLFRAAGAPSHLLPLPAAEKSVIVLEQVRAMTVKVWKANQGWIAPQQDQAANPANRGGGAGMIGLEIALYREGPASDKPYRKVVLLP</sequence>
<dbReference type="PANTHER" id="PTHR39583">
    <property type="entry name" value="TYPE II SECRETION SYSTEM PROTEIN J-RELATED"/>
    <property type="match status" value="1"/>
</dbReference>
<dbReference type="SUPFAM" id="SSF54523">
    <property type="entry name" value="Pili subunits"/>
    <property type="match status" value="1"/>
</dbReference>
<dbReference type="Proteomes" id="UP000234190">
    <property type="component" value="Unassembled WGS sequence"/>
</dbReference>
<dbReference type="InterPro" id="IPR051621">
    <property type="entry name" value="T2SS_protein_J"/>
</dbReference>
<organism evidence="9 10">
    <name type="scientific">Pollutimonas subterranea</name>
    <dbReference type="NCBI Taxonomy" id="2045210"/>
    <lineage>
        <taxon>Bacteria</taxon>
        <taxon>Pseudomonadati</taxon>
        <taxon>Pseudomonadota</taxon>
        <taxon>Betaproteobacteria</taxon>
        <taxon>Burkholderiales</taxon>
        <taxon>Alcaligenaceae</taxon>
        <taxon>Pollutimonas</taxon>
    </lineage>
</organism>
<accession>A0A2N4U9Y9</accession>
<gene>
    <name evidence="9" type="ORF">CR159_02170</name>
</gene>
<keyword evidence="6 8" id="KW-1133">Transmembrane helix</keyword>
<keyword evidence="7 8" id="KW-0472">Membrane</keyword>
<dbReference type="InterPro" id="IPR012902">
    <property type="entry name" value="N_methyl_site"/>
</dbReference>
<keyword evidence="4" id="KW-0997">Cell inner membrane</keyword>
<dbReference type="AlphaFoldDB" id="A0A2N4U9Y9"/>
<dbReference type="OrthoDB" id="9151668at2"/>
<evidence type="ECO:0000313" key="9">
    <source>
        <dbReference type="EMBL" id="PLC51842.1"/>
    </source>
</evidence>
<reference evidence="9 10" key="1">
    <citation type="submission" date="2017-10" db="EMBL/GenBank/DDBJ databases">
        <title>Two draft genome sequences of Pusillimonas sp. strains isolated from a nitrate- and radionuclide-contaminated groundwater in Russia.</title>
        <authorList>
            <person name="Grouzdev D.S."/>
            <person name="Tourova T.P."/>
            <person name="Goeva M.A."/>
            <person name="Babich T.L."/>
            <person name="Sokolova D.S."/>
            <person name="Abdullin R."/>
            <person name="Poltaraus A.B."/>
            <person name="Toshchakov S.V."/>
            <person name="Nazina T.N."/>
        </authorList>
    </citation>
    <scope>NUCLEOTIDE SEQUENCE [LARGE SCALE GENOMIC DNA]</scope>
    <source>
        <strain evidence="9 10">JR1/69-3-13</strain>
    </source>
</reference>
<proteinExistence type="predicted"/>
<name>A0A2N4U9Y9_9BURK</name>
<keyword evidence="3" id="KW-0488">Methylation</keyword>
<evidence type="ECO:0000256" key="3">
    <source>
        <dbReference type="ARBA" id="ARBA00022481"/>
    </source>
</evidence>
<dbReference type="NCBIfam" id="TIGR02532">
    <property type="entry name" value="IV_pilin_GFxxxE"/>
    <property type="match status" value="1"/>
</dbReference>
<dbReference type="PANTHER" id="PTHR39583:SF2">
    <property type="entry name" value="TYPE II SECRETION SYSTEM PROTEIN J"/>
    <property type="match status" value="1"/>
</dbReference>
<dbReference type="EMBL" id="PDNW01000001">
    <property type="protein sequence ID" value="PLC51842.1"/>
    <property type="molecule type" value="Genomic_DNA"/>
</dbReference>
<evidence type="ECO:0000256" key="4">
    <source>
        <dbReference type="ARBA" id="ARBA00022519"/>
    </source>
</evidence>
<evidence type="ECO:0000256" key="5">
    <source>
        <dbReference type="ARBA" id="ARBA00022692"/>
    </source>
</evidence>
<dbReference type="InterPro" id="IPR045584">
    <property type="entry name" value="Pilin-like"/>
</dbReference>
<evidence type="ECO:0008006" key="11">
    <source>
        <dbReference type="Google" id="ProtNLM"/>
    </source>
</evidence>
<evidence type="ECO:0000313" key="10">
    <source>
        <dbReference type="Proteomes" id="UP000234190"/>
    </source>
</evidence>
<evidence type="ECO:0000256" key="7">
    <source>
        <dbReference type="ARBA" id="ARBA00023136"/>
    </source>
</evidence>
<comment type="subcellular location">
    <subcellularLocation>
        <location evidence="1">Cell inner membrane</location>
        <topology evidence="1">Single-pass membrane protein</topology>
    </subcellularLocation>
</comment>